<keyword evidence="8" id="KW-1185">Reference proteome</keyword>
<evidence type="ECO:0000256" key="3">
    <source>
        <dbReference type="ARBA" id="ARBA00022741"/>
    </source>
</evidence>
<dbReference type="SUPFAM" id="SSF53613">
    <property type="entry name" value="Ribokinase-like"/>
    <property type="match status" value="1"/>
</dbReference>
<dbReference type="AlphaFoldDB" id="A0A543J332"/>
<proteinExistence type="inferred from homology"/>
<sequence>MTEVVTLGEALGVVSADRLRHDLTARLDVAGPELTTAIGMARLGHSATWVGRVGDDEIGARVLAVLRGEGVDVSHARVDTSAGTGLILRQRRVGRVRRTVHYRARSAGSRLSPADVPVDVVRSARVLHVTGITAAVSGTAWSAVHHAIKLAADAGVTVSVDVAHRPDLWPDHREAKETLTELAKSADVLFVNADELELIDTALSTVPEIVVTRGGKGASATVGGIRYDAPAAPVTVVDPGGAGASFVAGYLSALLEELHPAARLRRGVALAAYTVASPSHWQGLPTRDELPPATVAG</sequence>
<reference evidence="7 8" key="1">
    <citation type="submission" date="2019-06" db="EMBL/GenBank/DDBJ databases">
        <title>Sequencing the genomes of 1000 actinobacteria strains.</title>
        <authorList>
            <person name="Klenk H.-P."/>
        </authorList>
    </citation>
    <scope>NUCLEOTIDE SEQUENCE [LARGE SCALE GENOMIC DNA]</scope>
    <source>
        <strain evidence="7 8">DSM 43186</strain>
    </source>
</reference>
<keyword evidence="3" id="KW-0547">Nucleotide-binding</keyword>
<gene>
    <name evidence="7" type="ORF">FHX40_3990</name>
</gene>
<feature type="domain" description="Carbohydrate kinase PfkB" evidence="6">
    <location>
        <begin position="1"/>
        <end position="285"/>
    </location>
</feature>
<dbReference type="PANTHER" id="PTHR43085:SF1">
    <property type="entry name" value="PSEUDOURIDINE KINASE-RELATED"/>
    <property type="match status" value="1"/>
</dbReference>
<evidence type="ECO:0000256" key="1">
    <source>
        <dbReference type="ARBA" id="ARBA00010688"/>
    </source>
</evidence>
<dbReference type="GO" id="GO:0005524">
    <property type="term" value="F:ATP binding"/>
    <property type="evidence" value="ECO:0007669"/>
    <property type="project" value="UniProtKB-KW"/>
</dbReference>
<evidence type="ECO:0000313" key="8">
    <source>
        <dbReference type="Proteomes" id="UP000319213"/>
    </source>
</evidence>
<dbReference type="Pfam" id="PF00294">
    <property type="entry name" value="PfkB"/>
    <property type="match status" value="1"/>
</dbReference>
<evidence type="ECO:0000256" key="2">
    <source>
        <dbReference type="ARBA" id="ARBA00022679"/>
    </source>
</evidence>
<dbReference type="OrthoDB" id="9808601at2"/>
<protein>
    <submittedName>
        <fullName evidence="7">2-dehydro-3-deoxygluconokinase</fullName>
    </submittedName>
</protein>
<name>A0A543J332_9ACTN</name>
<comment type="caution">
    <text evidence="7">The sequence shown here is derived from an EMBL/GenBank/DDBJ whole genome shotgun (WGS) entry which is preliminary data.</text>
</comment>
<dbReference type="InterPro" id="IPR011611">
    <property type="entry name" value="PfkB_dom"/>
</dbReference>
<dbReference type="RefSeq" id="WP_142260999.1">
    <property type="nucleotide sequence ID" value="NZ_BMPV01000002.1"/>
</dbReference>
<keyword evidence="5" id="KW-0067">ATP-binding</keyword>
<evidence type="ECO:0000313" key="7">
    <source>
        <dbReference type="EMBL" id="TQM77233.1"/>
    </source>
</evidence>
<organism evidence="7 8">
    <name type="scientific">Thermopolyspora flexuosa</name>
    <dbReference type="NCBI Taxonomy" id="103836"/>
    <lineage>
        <taxon>Bacteria</taxon>
        <taxon>Bacillati</taxon>
        <taxon>Actinomycetota</taxon>
        <taxon>Actinomycetes</taxon>
        <taxon>Streptosporangiales</taxon>
        <taxon>Streptosporangiaceae</taxon>
        <taxon>Thermopolyspora</taxon>
    </lineage>
</organism>
<accession>A0A543J332</accession>
<dbReference type="Proteomes" id="UP000319213">
    <property type="component" value="Unassembled WGS sequence"/>
</dbReference>
<dbReference type="InterPro" id="IPR050306">
    <property type="entry name" value="PfkB_Carbo_kinase"/>
</dbReference>
<evidence type="ECO:0000259" key="6">
    <source>
        <dbReference type="Pfam" id="PF00294"/>
    </source>
</evidence>
<evidence type="ECO:0000256" key="4">
    <source>
        <dbReference type="ARBA" id="ARBA00022777"/>
    </source>
</evidence>
<dbReference type="EMBL" id="VFPQ01000001">
    <property type="protein sequence ID" value="TQM77233.1"/>
    <property type="molecule type" value="Genomic_DNA"/>
</dbReference>
<dbReference type="PANTHER" id="PTHR43085">
    <property type="entry name" value="HEXOKINASE FAMILY MEMBER"/>
    <property type="match status" value="1"/>
</dbReference>
<dbReference type="GO" id="GO:0016301">
    <property type="term" value="F:kinase activity"/>
    <property type="evidence" value="ECO:0007669"/>
    <property type="project" value="UniProtKB-KW"/>
</dbReference>
<dbReference type="Gene3D" id="3.40.1190.20">
    <property type="match status" value="1"/>
</dbReference>
<keyword evidence="4 7" id="KW-0418">Kinase</keyword>
<keyword evidence="2" id="KW-0808">Transferase</keyword>
<comment type="similarity">
    <text evidence="1">Belongs to the carbohydrate kinase PfkB family.</text>
</comment>
<dbReference type="CDD" id="cd01166">
    <property type="entry name" value="KdgK"/>
    <property type="match status" value="1"/>
</dbReference>
<evidence type="ECO:0000256" key="5">
    <source>
        <dbReference type="ARBA" id="ARBA00022840"/>
    </source>
</evidence>
<dbReference type="InterPro" id="IPR029056">
    <property type="entry name" value="Ribokinase-like"/>
</dbReference>